<dbReference type="PANTHER" id="PTHR30288:SF0">
    <property type="entry name" value="FLAGELLAR HOOK-ASSOCIATED PROTEIN 2"/>
    <property type="match status" value="1"/>
</dbReference>
<dbReference type="InterPro" id="IPR010810">
    <property type="entry name" value="Flagellin_hook_IN_motif"/>
</dbReference>
<evidence type="ECO:0000256" key="1">
    <source>
        <dbReference type="ARBA" id="ARBA00009764"/>
    </source>
</evidence>
<evidence type="ECO:0000256" key="2">
    <source>
        <dbReference type="ARBA" id="ARBA00011255"/>
    </source>
</evidence>
<evidence type="ECO:0000259" key="7">
    <source>
        <dbReference type="Pfam" id="PF07195"/>
    </source>
</evidence>
<evidence type="ECO:0000256" key="3">
    <source>
        <dbReference type="ARBA" id="ARBA00023054"/>
    </source>
</evidence>
<reference evidence="8 9" key="1">
    <citation type="submission" date="2019-11" db="EMBL/GenBank/DDBJ databases">
        <title>Pseudomonas flavidum sp. nov., isolated from Baiyang Lake.</title>
        <authorList>
            <person name="Zhao Y."/>
        </authorList>
    </citation>
    <scope>NUCLEOTIDE SEQUENCE [LARGE SCALE GENOMIC DNA]</scope>
    <source>
        <strain evidence="9">R-22-3 w-18</strain>
    </source>
</reference>
<keyword evidence="8" id="KW-0966">Cell projection</keyword>
<evidence type="ECO:0000259" key="6">
    <source>
        <dbReference type="Pfam" id="PF02465"/>
    </source>
</evidence>
<dbReference type="RefSeq" id="WP_160346344.1">
    <property type="nucleotide sequence ID" value="NZ_WKJZ01000002.1"/>
</dbReference>
<evidence type="ECO:0000256" key="5">
    <source>
        <dbReference type="RuleBase" id="RU362066"/>
    </source>
</evidence>
<feature type="domain" description="Flagellar hook-associated protein 2 C-terminal" evidence="7">
    <location>
        <begin position="326"/>
        <end position="555"/>
    </location>
</feature>
<name>A0A6I4KX30_9PSED</name>
<dbReference type="Pfam" id="PF07195">
    <property type="entry name" value="FliD_C"/>
    <property type="match status" value="1"/>
</dbReference>
<keyword evidence="4 5" id="KW-0975">Bacterial flagellum</keyword>
<gene>
    <name evidence="8" type="primary">fliD</name>
    <name evidence="8" type="ORF">GJV18_13195</name>
</gene>
<accession>A0A6I4KX30</accession>
<dbReference type="Pfam" id="PF02465">
    <property type="entry name" value="FliD_N"/>
    <property type="match status" value="1"/>
</dbReference>
<dbReference type="GO" id="GO:0071973">
    <property type="term" value="P:bacterial-type flagellum-dependent cell motility"/>
    <property type="evidence" value="ECO:0007669"/>
    <property type="project" value="TreeGrafter"/>
</dbReference>
<keyword evidence="9" id="KW-1185">Reference proteome</keyword>
<dbReference type="AlphaFoldDB" id="A0A6I4KX30"/>
<proteinExistence type="inferred from homology"/>
<dbReference type="GO" id="GO:0009421">
    <property type="term" value="C:bacterial-type flagellum filament cap"/>
    <property type="evidence" value="ECO:0007669"/>
    <property type="project" value="InterPro"/>
</dbReference>
<dbReference type="Pfam" id="PF07196">
    <property type="entry name" value="Flagellin_IN"/>
    <property type="match status" value="1"/>
</dbReference>
<comment type="caution">
    <text evidence="8">The sequence shown here is derived from an EMBL/GenBank/DDBJ whole genome shotgun (WGS) entry which is preliminary data.</text>
</comment>
<evidence type="ECO:0000313" key="8">
    <source>
        <dbReference type="EMBL" id="MVW76271.1"/>
    </source>
</evidence>
<organism evidence="8 9">
    <name type="scientific">Pseudomonas xionganensis</name>
    <dbReference type="NCBI Taxonomy" id="2654845"/>
    <lineage>
        <taxon>Bacteria</taxon>
        <taxon>Pseudomonadati</taxon>
        <taxon>Pseudomonadota</taxon>
        <taxon>Gammaproteobacteria</taxon>
        <taxon>Pseudomonadales</taxon>
        <taxon>Pseudomonadaceae</taxon>
        <taxon>Pseudomonas</taxon>
    </lineage>
</organism>
<feature type="domain" description="Flagellar hook-associated protein 2 N-terminal" evidence="6">
    <location>
        <begin position="9"/>
        <end position="105"/>
    </location>
</feature>
<evidence type="ECO:0000256" key="4">
    <source>
        <dbReference type="ARBA" id="ARBA00023143"/>
    </source>
</evidence>
<sequence>MVGVTGIGSGIDINGIVTALVNSERAPKEAQLNRLEKATTSRISALGTMRSVISEFNTTLQSLNKLSAFQKQTVSSSNSSILTATAGADVPAGKFSLQVEQLASSSKVALQSVTGGSAATFNSGTLAISAGSSSINVNITEDNNSLLGVRDAINTAGSAQGISASIVTDASGSRLVLSSSKPGVGNDLQVVATEDGLTSGANSLKALGFSAGSSVAQLPVVAGGALATFKEGTLNISSGATNLAVAITAEDSLEDIRQKINTDGAGQGISATIETVEGGGSRLLIQSSNAESIAVTATTDDLSAGDNSLSLLASVDGSNSKTIDTAQSAMFKVDGLSVVKDSNTITDVIEGVTIKLTSAQSADDIAANKTVDINIAEDKGSVRTNLQRFVEAYNKLVQTSSELTAVVQVGEGKPPVTGALLGDTSVRNLLSGMRKELVQLGSQFDVQSLAELGITTQKDGKLSIDSATLDTALTEKYDKIAEFVAGENGLMGRLEAVVKPYLGSEGVLQQREKGLQTTISSIDKQREALNLRIEKVQERLYAQYNAMDMLVGRLQKTSESLASQLASLPGFVKKDK</sequence>
<comment type="subunit">
    <text evidence="2 5">Homopentamer.</text>
</comment>
<dbReference type="EMBL" id="WKJZ01000002">
    <property type="protein sequence ID" value="MVW76271.1"/>
    <property type="molecule type" value="Genomic_DNA"/>
</dbReference>
<evidence type="ECO:0000313" key="9">
    <source>
        <dbReference type="Proteomes" id="UP000429555"/>
    </source>
</evidence>
<dbReference type="InterPro" id="IPR040026">
    <property type="entry name" value="FliD"/>
</dbReference>
<comment type="function">
    <text evidence="5">Required for morphogenesis and for the elongation of the flagellar filament by facilitating polymerization of the flagellin monomers at the tip of growing filament. Forms a capping structure, which prevents flagellin subunits (transported through the central channel of the flagellum) from leaking out without polymerization at the distal end.</text>
</comment>
<comment type="subcellular location">
    <subcellularLocation>
        <location evidence="5">Secreted</location>
    </subcellularLocation>
    <subcellularLocation>
        <location evidence="5">Bacterial flagellum</location>
    </subcellularLocation>
</comment>
<dbReference type="InterPro" id="IPR003481">
    <property type="entry name" value="FliD_N"/>
</dbReference>
<keyword evidence="8" id="KW-0282">Flagellum</keyword>
<dbReference type="InterPro" id="IPR010809">
    <property type="entry name" value="FliD_C"/>
</dbReference>
<keyword evidence="5" id="KW-0964">Secreted</keyword>
<dbReference type="GO" id="GO:0009424">
    <property type="term" value="C:bacterial-type flagellum hook"/>
    <property type="evidence" value="ECO:0007669"/>
    <property type="project" value="UniProtKB-UniRule"/>
</dbReference>
<dbReference type="GO" id="GO:0005576">
    <property type="term" value="C:extracellular region"/>
    <property type="evidence" value="ECO:0007669"/>
    <property type="project" value="UniProtKB-SubCell"/>
</dbReference>
<comment type="similarity">
    <text evidence="1 5">Belongs to the FliD family.</text>
</comment>
<keyword evidence="3" id="KW-0175">Coiled coil</keyword>
<dbReference type="GO" id="GO:0007155">
    <property type="term" value="P:cell adhesion"/>
    <property type="evidence" value="ECO:0007669"/>
    <property type="project" value="InterPro"/>
</dbReference>
<dbReference type="PANTHER" id="PTHR30288">
    <property type="entry name" value="FLAGELLAR CAP/ASSEMBLY PROTEIN FLID"/>
    <property type="match status" value="1"/>
</dbReference>
<dbReference type="Proteomes" id="UP000429555">
    <property type="component" value="Unassembled WGS sequence"/>
</dbReference>
<protein>
    <recommendedName>
        <fullName evidence="5">Flagellar hook-associated protein 2</fullName>
        <shortName evidence="5">HAP2</shortName>
    </recommendedName>
    <alternativeName>
        <fullName evidence="5">Flagellar cap protein</fullName>
    </alternativeName>
</protein>
<keyword evidence="8" id="KW-0969">Cilium</keyword>